<evidence type="ECO:0000313" key="3">
    <source>
        <dbReference type="EMBL" id="NRN92009.1"/>
    </source>
</evidence>
<dbReference type="EMBL" id="CP012381">
    <property type="protein sequence ID" value="ALI52626.1"/>
    <property type="molecule type" value="Genomic_DNA"/>
</dbReference>
<protein>
    <recommendedName>
        <fullName evidence="6">Sugar permease</fullName>
    </recommendedName>
</protein>
<evidence type="ECO:0000313" key="4">
    <source>
        <dbReference type="Proteomes" id="UP000063930"/>
    </source>
</evidence>
<gene>
    <name evidence="2" type="ORF">ALV80_05845</name>
    <name evidence="3" type="ORF">IMAU50013_01556</name>
</gene>
<keyword evidence="1" id="KW-0812">Transmembrane</keyword>
<organism evidence="3 5">
    <name type="scientific">Lactobacillus helveticus</name>
    <name type="common">Lactobacillus suntoryeus</name>
    <dbReference type="NCBI Taxonomy" id="1587"/>
    <lineage>
        <taxon>Bacteria</taxon>
        <taxon>Bacillati</taxon>
        <taxon>Bacillota</taxon>
        <taxon>Bacilli</taxon>
        <taxon>Lactobacillales</taxon>
        <taxon>Lactobacillaceae</taxon>
        <taxon>Lactobacillus</taxon>
    </lineage>
</organism>
<dbReference type="EMBL" id="WCGB01000036">
    <property type="protein sequence ID" value="NRN92009.1"/>
    <property type="molecule type" value="Genomic_DNA"/>
</dbReference>
<dbReference type="Pfam" id="PF19700">
    <property type="entry name" value="DUF6198"/>
    <property type="match status" value="1"/>
</dbReference>
<proteinExistence type="predicted"/>
<evidence type="ECO:0008006" key="6">
    <source>
        <dbReference type="Google" id="ProtNLM"/>
    </source>
</evidence>
<keyword evidence="1" id="KW-1133">Transmembrane helix</keyword>
<dbReference type="Proteomes" id="UP000601587">
    <property type="component" value="Unassembled WGS sequence"/>
</dbReference>
<sequence>MKKTYLFIFLGIAINAAGNSLTIVTNLGSLLWPASIVNIMHAMHWSMAMSIFTEGMVVSLLTILLEKHPTWHQWIDELIFLVPYSLLMQLFATGYRAAGIDQLPFVPRLIFDLIGFIISFAGLVMYSDCAWCFYPHDVLSSCLKHKWNPKFMKIFNLVIPLLIILLLFFKNHTIYALHVGTVIALLFQNRISEFFDIEYGHILHI</sequence>
<name>A0A9Q5BYK6_LACHE</name>
<dbReference type="InterPro" id="IPR038750">
    <property type="entry name" value="YczE/YyaS-like"/>
</dbReference>
<feature type="transmembrane region" description="Helical" evidence="1">
    <location>
        <begin position="110"/>
        <end position="134"/>
    </location>
</feature>
<keyword evidence="1" id="KW-0472">Membrane</keyword>
<dbReference type="AlphaFoldDB" id="A0A9Q5BYK6"/>
<evidence type="ECO:0000313" key="2">
    <source>
        <dbReference type="EMBL" id="ALI52626.1"/>
    </source>
</evidence>
<feature type="transmembrane region" description="Helical" evidence="1">
    <location>
        <begin position="42"/>
        <end position="66"/>
    </location>
</feature>
<feature type="transmembrane region" description="Helical" evidence="1">
    <location>
        <begin position="154"/>
        <end position="169"/>
    </location>
</feature>
<reference evidence="3" key="2">
    <citation type="submission" date="2019-09" db="EMBL/GenBank/DDBJ databases">
        <title>Comparative genomic analysis of Lactobacillus helveticus.</title>
        <authorList>
            <person name="Zhang H."/>
            <person name="Chen Y."/>
            <person name="Zhong Z."/>
        </authorList>
    </citation>
    <scope>NUCLEOTIDE SEQUENCE</scope>
    <source>
        <strain evidence="3">IMAU50013</strain>
    </source>
</reference>
<dbReference type="Proteomes" id="UP000063930">
    <property type="component" value="Chromosome"/>
</dbReference>
<reference evidence="2 4" key="1">
    <citation type="submission" date="2015-08" db="EMBL/GenBank/DDBJ databases">
        <title>Complete genome sequence of Lactobacillus helveticus CAUH18, a probiotic strain originated from koumiss.</title>
        <authorList>
            <person name="Yang Y."/>
            <person name="Hao Y."/>
        </authorList>
    </citation>
    <scope>NUCLEOTIDE SEQUENCE [LARGE SCALE GENOMIC DNA]</scope>
    <source>
        <strain evidence="2 4">CAUH18</strain>
    </source>
</reference>
<dbReference type="RefSeq" id="WP_023191478.1">
    <property type="nucleotide sequence ID" value="NZ_CP012381.1"/>
</dbReference>
<accession>A0A9Q5BYK6</accession>
<evidence type="ECO:0000256" key="1">
    <source>
        <dbReference type="SAM" id="Phobius"/>
    </source>
</evidence>
<feature type="transmembrane region" description="Helical" evidence="1">
    <location>
        <begin position="78"/>
        <end position="98"/>
    </location>
</feature>
<evidence type="ECO:0000313" key="5">
    <source>
        <dbReference type="Proteomes" id="UP000601587"/>
    </source>
</evidence>